<evidence type="ECO:0000256" key="1">
    <source>
        <dbReference type="SAM" id="Coils"/>
    </source>
</evidence>
<dbReference type="SUPFAM" id="SSF55073">
    <property type="entry name" value="Nucleotide cyclase"/>
    <property type="match status" value="1"/>
</dbReference>
<dbReference type="PROSITE" id="PS50887">
    <property type="entry name" value="GGDEF"/>
    <property type="match status" value="1"/>
</dbReference>
<dbReference type="Gene3D" id="3.30.70.270">
    <property type="match status" value="1"/>
</dbReference>
<sequence length="496" mass="54552">MQAGGEDVFPSWQCVRQRVAALWESLRVRAPSAVPDTPFRKLVEGASQGVLVAQGVEVRPLYANRAMATLLRLAHPAELTSRASLLTFLMAPEAEEVREVCSSLLNGRLERARRHLEVVRPDQSTVWLDMTVTVCQWDGQDALAFSFRDITEFVERERDLEFSRGSLESQAAEMIALAEATHLEHARAEAAREDAERQRRFLQTLVATIPSPLYYKDRDGRILGCNAAFARLYGRSDESEVVGLTVHDLAVPDYAKRTDVLDAALFDRGGAERYDRTFPGPDGTARTLIFNKAVFTDANGVPAGVVGVITDISEQKRLENELRRLATTDSLTGALNRRAFLDEAHRLIGHAQRYHEPLSVILSDIDHFKRINDTHGHAVGDLALRLFVVTLRNRLRESDVLGRIGGEEFAIVLPHAALPEAMKVAEDLRMALANQDIETPHGPLVFTASLGVAELGTHGTIIDAVMQAADAALYTAKALGRNRVVAASESRPASTG</sequence>
<dbReference type="InterPro" id="IPR000160">
    <property type="entry name" value="GGDEF_dom"/>
</dbReference>
<evidence type="ECO:0000259" key="2">
    <source>
        <dbReference type="PROSITE" id="PS50112"/>
    </source>
</evidence>
<dbReference type="SUPFAM" id="SSF55785">
    <property type="entry name" value="PYP-like sensor domain (PAS domain)"/>
    <property type="match status" value="2"/>
</dbReference>
<dbReference type="CDD" id="cd00130">
    <property type="entry name" value="PAS"/>
    <property type="match status" value="1"/>
</dbReference>
<dbReference type="EMBL" id="BJZO01000023">
    <property type="protein sequence ID" value="GEO81008.1"/>
    <property type="molecule type" value="Genomic_DNA"/>
</dbReference>
<keyword evidence="1" id="KW-0175">Coiled coil</keyword>
<dbReference type="NCBIfam" id="TIGR00254">
    <property type="entry name" value="GGDEF"/>
    <property type="match status" value="1"/>
</dbReference>
<feature type="domain" description="GGDEF" evidence="4">
    <location>
        <begin position="356"/>
        <end position="489"/>
    </location>
</feature>
<feature type="domain" description="PAS" evidence="2">
    <location>
        <begin position="198"/>
        <end position="253"/>
    </location>
</feature>
<gene>
    <name evidence="5" type="ORF">ROR02_11390</name>
</gene>
<evidence type="ECO:0000259" key="3">
    <source>
        <dbReference type="PROSITE" id="PS50113"/>
    </source>
</evidence>
<comment type="caution">
    <text evidence="5">The sequence shown here is derived from an EMBL/GenBank/DDBJ whole genome shotgun (WGS) entry which is preliminary data.</text>
</comment>
<dbReference type="SMART" id="SM00086">
    <property type="entry name" value="PAC"/>
    <property type="match status" value="2"/>
</dbReference>
<feature type="coiled-coil region" evidence="1">
    <location>
        <begin position="178"/>
        <end position="205"/>
    </location>
</feature>
<protein>
    <submittedName>
        <fullName evidence="5">Diguanylate cyclase</fullName>
    </submittedName>
</protein>
<dbReference type="PANTHER" id="PTHR44757:SF2">
    <property type="entry name" value="BIOFILM ARCHITECTURE MAINTENANCE PROTEIN MBAA"/>
    <property type="match status" value="1"/>
</dbReference>
<dbReference type="Pfam" id="PF00990">
    <property type="entry name" value="GGDEF"/>
    <property type="match status" value="1"/>
</dbReference>
<reference evidence="5 6" key="1">
    <citation type="submission" date="2019-07" db="EMBL/GenBank/DDBJ databases">
        <title>Whole genome shotgun sequence of Rhodospirillum oryzae NBRC 107573.</title>
        <authorList>
            <person name="Hosoyama A."/>
            <person name="Uohara A."/>
            <person name="Ohji S."/>
            <person name="Ichikawa N."/>
        </authorList>
    </citation>
    <scope>NUCLEOTIDE SEQUENCE [LARGE SCALE GENOMIC DNA]</scope>
    <source>
        <strain evidence="5 6">NBRC 107573</strain>
    </source>
</reference>
<dbReference type="Gene3D" id="3.30.450.20">
    <property type="entry name" value="PAS domain"/>
    <property type="match status" value="2"/>
</dbReference>
<dbReference type="PANTHER" id="PTHR44757">
    <property type="entry name" value="DIGUANYLATE CYCLASE DGCP"/>
    <property type="match status" value="1"/>
</dbReference>
<dbReference type="InterPro" id="IPR000014">
    <property type="entry name" value="PAS"/>
</dbReference>
<dbReference type="InterPro" id="IPR000700">
    <property type="entry name" value="PAS-assoc_C"/>
</dbReference>
<dbReference type="InterPro" id="IPR001610">
    <property type="entry name" value="PAC"/>
</dbReference>
<dbReference type="FunFam" id="3.30.70.270:FF:000001">
    <property type="entry name" value="Diguanylate cyclase domain protein"/>
    <property type="match status" value="1"/>
</dbReference>
<dbReference type="SMART" id="SM00267">
    <property type="entry name" value="GGDEF"/>
    <property type="match status" value="1"/>
</dbReference>
<dbReference type="CDD" id="cd01949">
    <property type="entry name" value="GGDEF"/>
    <property type="match status" value="1"/>
</dbReference>
<dbReference type="InterPro" id="IPR052155">
    <property type="entry name" value="Biofilm_reg_signaling"/>
</dbReference>
<dbReference type="NCBIfam" id="TIGR00229">
    <property type="entry name" value="sensory_box"/>
    <property type="match status" value="2"/>
</dbReference>
<accession>A0A512H6F5</accession>
<evidence type="ECO:0000313" key="5">
    <source>
        <dbReference type="EMBL" id="GEO81008.1"/>
    </source>
</evidence>
<dbReference type="PROSITE" id="PS50112">
    <property type="entry name" value="PAS"/>
    <property type="match status" value="1"/>
</dbReference>
<dbReference type="Pfam" id="PF00989">
    <property type="entry name" value="PAS"/>
    <property type="match status" value="1"/>
</dbReference>
<dbReference type="Pfam" id="PF13426">
    <property type="entry name" value="PAS_9"/>
    <property type="match status" value="1"/>
</dbReference>
<name>A0A512H6F5_9PROT</name>
<dbReference type="Proteomes" id="UP000321567">
    <property type="component" value="Unassembled WGS sequence"/>
</dbReference>
<keyword evidence="6" id="KW-1185">Reference proteome</keyword>
<dbReference type="InterPro" id="IPR013767">
    <property type="entry name" value="PAS_fold"/>
</dbReference>
<feature type="domain" description="PAC" evidence="3">
    <location>
        <begin position="272"/>
        <end position="324"/>
    </location>
</feature>
<dbReference type="GO" id="GO:0003824">
    <property type="term" value="F:catalytic activity"/>
    <property type="evidence" value="ECO:0007669"/>
    <property type="project" value="UniProtKB-ARBA"/>
</dbReference>
<dbReference type="GO" id="GO:0006355">
    <property type="term" value="P:regulation of DNA-templated transcription"/>
    <property type="evidence" value="ECO:0007669"/>
    <property type="project" value="InterPro"/>
</dbReference>
<organism evidence="5 6">
    <name type="scientific">Pararhodospirillum oryzae</name>
    <dbReference type="NCBI Taxonomy" id="478448"/>
    <lineage>
        <taxon>Bacteria</taxon>
        <taxon>Pseudomonadati</taxon>
        <taxon>Pseudomonadota</taxon>
        <taxon>Alphaproteobacteria</taxon>
        <taxon>Rhodospirillales</taxon>
        <taxon>Rhodospirillaceae</taxon>
        <taxon>Pararhodospirillum</taxon>
    </lineage>
</organism>
<dbReference type="InterPro" id="IPR043128">
    <property type="entry name" value="Rev_trsase/Diguanyl_cyclase"/>
</dbReference>
<proteinExistence type="predicted"/>
<dbReference type="InterPro" id="IPR035965">
    <property type="entry name" value="PAS-like_dom_sf"/>
</dbReference>
<dbReference type="PROSITE" id="PS50113">
    <property type="entry name" value="PAC"/>
    <property type="match status" value="1"/>
</dbReference>
<evidence type="ECO:0000313" key="6">
    <source>
        <dbReference type="Proteomes" id="UP000321567"/>
    </source>
</evidence>
<dbReference type="InterPro" id="IPR029787">
    <property type="entry name" value="Nucleotide_cyclase"/>
</dbReference>
<evidence type="ECO:0000259" key="4">
    <source>
        <dbReference type="PROSITE" id="PS50887"/>
    </source>
</evidence>
<dbReference type="AlphaFoldDB" id="A0A512H6F5"/>
<dbReference type="SMART" id="SM00091">
    <property type="entry name" value="PAS"/>
    <property type="match status" value="2"/>
</dbReference>